<protein>
    <recommendedName>
        <fullName evidence="4">Tubulin-specific chaperone A</fullName>
    </recommendedName>
</protein>
<feature type="non-terminal residue" evidence="2">
    <location>
        <position position="334"/>
    </location>
</feature>
<dbReference type="Proteomes" id="UP001189429">
    <property type="component" value="Unassembled WGS sequence"/>
</dbReference>
<feature type="region of interest" description="Disordered" evidence="1">
    <location>
        <begin position="138"/>
        <end position="178"/>
    </location>
</feature>
<accession>A0ABN9TT67</accession>
<feature type="region of interest" description="Disordered" evidence="1">
    <location>
        <begin position="43"/>
        <end position="72"/>
    </location>
</feature>
<feature type="region of interest" description="Disordered" evidence="1">
    <location>
        <begin position="208"/>
        <end position="334"/>
    </location>
</feature>
<feature type="compositionally biased region" description="Basic and acidic residues" evidence="1">
    <location>
        <begin position="61"/>
        <end position="72"/>
    </location>
</feature>
<evidence type="ECO:0000256" key="1">
    <source>
        <dbReference type="SAM" id="MobiDB-lite"/>
    </source>
</evidence>
<organism evidence="2 3">
    <name type="scientific">Prorocentrum cordatum</name>
    <dbReference type="NCBI Taxonomy" id="2364126"/>
    <lineage>
        <taxon>Eukaryota</taxon>
        <taxon>Sar</taxon>
        <taxon>Alveolata</taxon>
        <taxon>Dinophyceae</taxon>
        <taxon>Prorocentrales</taxon>
        <taxon>Prorocentraceae</taxon>
        <taxon>Prorocentrum</taxon>
    </lineage>
</organism>
<comment type="caution">
    <text evidence="2">The sequence shown here is derived from an EMBL/GenBank/DDBJ whole genome shotgun (WGS) entry which is preliminary data.</text>
</comment>
<proteinExistence type="predicted"/>
<feature type="compositionally biased region" description="Low complexity" evidence="1">
    <location>
        <begin position="306"/>
        <end position="318"/>
    </location>
</feature>
<sequence>MPQTGAPQRSLHSMPVLITRTVWHRGNNDKLQRQLDALQKKYDKLASSTTSTAAPAGVAGDEPKEDAKEKQLRDSIKDFETAIKAVGKLSDGGGAAKASLETQLREARKALSECKPALTQHTNTGHKLARMVAKRKQLGGQHAAAETPRSEVSRGATPRGSPTSRVATPWAGAGPRRSCPGALQAAGCAAAARAEHLKVALRGLGAAQASAPGDDVPPQPLAPRGPRSYEAPAQQFPSRARAAGDRARRVSAAAHREWPRRRRGRAGSAPPHGPRRRSSVAGPRLPAAAHQGGPEAREHRRRLRGGRAPAAQAEAAPDGARRRNAAPSGRQQGA</sequence>
<reference evidence="2" key="1">
    <citation type="submission" date="2023-10" db="EMBL/GenBank/DDBJ databases">
        <authorList>
            <person name="Chen Y."/>
            <person name="Shah S."/>
            <person name="Dougan E. K."/>
            <person name="Thang M."/>
            <person name="Chan C."/>
        </authorList>
    </citation>
    <scope>NUCLEOTIDE SEQUENCE [LARGE SCALE GENOMIC DNA]</scope>
</reference>
<evidence type="ECO:0000313" key="2">
    <source>
        <dbReference type="EMBL" id="CAK0849413.1"/>
    </source>
</evidence>
<dbReference type="EMBL" id="CAUYUJ010015059">
    <property type="protein sequence ID" value="CAK0849413.1"/>
    <property type="molecule type" value="Genomic_DNA"/>
</dbReference>
<evidence type="ECO:0000313" key="3">
    <source>
        <dbReference type="Proteomes" id="UP001189429"/>
    </source>
</evidence>
<keyword evidence="3" id="KW-1185">Reference proteome</keyword>
<name>A0ABN9TT67_9DINO</name>
<gene>
    <name evidence="2" type="ORF">PCOR1329_LOCUS42103</name>
</gene>
<evidence type="ECO:0008006" key="4">
    <source>
        <dbReference type="Google" id="ProtNLM"/>
    </source>
</evidence>